<keyword evidence="3 6" id="KW-0808">Transferase</keyword>
<organism evidence="7 8">
    <name type="scientific">Legionella norrlandica</name>
    <dbReference type="NCBI Taxonomy" id="1498499"/>
    <lineage>
        <taxon>Bacteria</taxon>
        <taxon>Pseudomonadati</taxon>
        <taxon>Pseudomonadota</taxon>
        <taxon>Gammaproteobacteria</taxon>
        <taxon>Legionellales</taxon>
        <taxon>Legionellaceae</taxon>
        <taxon>Legionella</taxon>
    </lineage>
</organism>
<evidence type="ECO:0000256" key="3">
    <source>
        <dbReference type="ARBA" id="ARBA00022679"/>
    </source>
</evidence>
<dbReference type="PANTHER" id="PTHR12001:SF69">
    <property type="entry name" value="ALL TRANS-POLYPRENYL-DIPHOSPHATE SYNTHASE PDSS1"/>
    <property type="match status" value="1"/>
</dbReference>
<dbReference type="GO" id="GO:0008299">
    <property type="term" value="P:isoprenoid biosynthetic process"/>
    <property type="evidence" value="ECO:0007669"/>
    <property type="project" value="InterPro"/>
</dbReference>
<dbReference type="Pfam" id="PF00348">
    <property type="entry name" value="polyprenyl_synt"/>
    <property type="match status" value="1"/>
</dbReference>
<dbReference type="SFLD" id="SFLDS00005">
    <property type="entry name" value="Isoprenoid_Synthase_Type_I"/>
    <property type="match status" value="1"/>
</dbReference>
<dbReference type="RefSeq" id="WP_035890744.1">
    <property type="nucleotide sequence ID" value="NZ_JNCF01000050.1"/>
</dbReference>
<evidence type="ECO:0000256" key="4">
    <source>
        <dbReference type="ARBA" id="ARBA00022723"/>
    </source>
</evidence>
<dbReference type="AlphaFoldDB" id="A0A0A2SPF6"/>
<dbReference type="GO" id="GO:0046872">
    <property type="term" value="F:metal ion binding"/>
    <property type="evidence" value="ECO:0007669"/>
    <property type="project" value="UniProtKB-KW"/>
</dbReference>
<sequence length="322" mass="35207">MTIDRIRALVSEDFNAVNNLIIDKIQSQVGLIHDLSQHIVESGGKRLRPLVVLLASNACGYKGKDHISLAAMVEFFHTATLLHDDVIDESTLRRGRQTANSIWGSKASVLVGDYLFTQSVQLMVEVGITEILNLLANTSHQITCGEVKQLANRHNPALNLDDYFDVIRAKTALLFAAAACIGPILTNASIEVQNSLYTYGLHLGNAFQLIDDALDYCSDATTLGKNIGDDLADGKATLPLIHALQHGTPIQQQQIKDSLMKGSLSYLPDILIAIEQTKAIPYTKRIAAQEVDSALSALEILPDSIYKEALVDLAKFALERNY</sequence>
<evidence type="ECO:0000256" key="6">
    <source>
        <dbReference type="RuleBase" id="RU004466"/>
    </source>
</evidence>
<dbReference type="InterPro" id="IPR008949">
    <property type="entry name" value="Isoprenoid_synthase_dom_sf"/>
</dbReference>
<dbReference type="PANTHER" id="PTHR12001">
    <property type="entry name" value="GERANYLGERANYL PYROPHOSPHATE SYNTHASE"/>
    <property type="match status" value="1"/>
</dbReference>
<comment type="caution">
    <text evidence="7">The sequence shown here is derived from an EMBL/GenBank/DDBJ whole genome shotgun (WGS) entry which is preliminary data.</text>
</comment>
<dbReference type="PROSITE" id="PS00723">
    <property type="entry name" value="POLYPRENYL_SYNTHASE_1"/>
    <property type="match status" value="1"/>
</dbReference>
<evidence type="ECO:0000313" key="8">
    <source>
        <dbReference type="Proteomes" id="UP000054422"/>
    </source>
</evidence>
<keyword evidence="5" id="KW-0460">Magnesium</keyword>
<evidence type="ECO:0000313" key="7">
    <source>
        <dbReference type="EMBL" id="KGP62637.1"/>
    </source>
</evidence>
<dbReference type="InterPro" id="IPR000092">
    <property type="entry name" value="Polyprenyl_synt"/>
</dbReference>
<gene>
    <name evidence="7" type="ORF">EP47_10500</name>
</gene>
<evidence type="ECO:0000256" key="1">
    <source>
        <dbReference type="ARBA" id="ARBA00001946"/>
    </source>
</evidence>
<accession>A0A0A2SPF6</accession>
<name>A0A0A2SPF6_9GAMM</name>
<keyword evidence="8" id="KW-1185">Reference proteome</keyword>
<evidence type="ECO:0000256" key="5">
    <source>
        <dbReference type="ARBA" id="ARBA00022842"/>
    </source>
</evidence>
<dbReference type="CDD" id="cd00685">
    <property type="entry name" value="Trans_IPPS_HT"/>
    <property type="match status" value="1"/>
</dbReference>
<dbReference type="InterPro" id="IPR033749">
    <property type="entry name" value="Polyprenyl_synt_CS"/>
</dbReference>
<comment type="cofactor">
    <cofactor evidence="1">
        <name>Mg(2+)</name>
        <dbReference type="ChEBI" id="CHEBI:18420"/>
    </cofactor>
</comment>
<dbReference type="SUPFAM" id="SSF48576">
    <property type="entry name" value="Terpenoid synthases"/>
    <property type="match status" value="1"/>
</dbReference>
<protein>
    <submittedName>
        <fullName evidence="7">Octaprenyl diphosphate synthase</fullName>
    </submittedName>
</protein>
<reference evidence="7 8" key="1">
    <citation type="submission" date="2014-05" db="EMBL/GenBank/DDBJ databases">
        <authorList>
            <person name="Rizzardi K."/>
            <person name="Winiecka-Krusnell J."/>
            <person name="Ramliden M."/>
            <person name="Alm E."/>
            <person name="Andersson S."/>
            <person name="Byfors S."/>
        </authorList>
    </citation>
    <scope>NUCLEOTIDE SEQUENCE [LARGE SCALE GENOMIC DNA]</scope>
    <source>
        <strain evidence="7 8">LEGN</strain>
    </source>
</reference>
<evidence type="ECO:0000256" key="2">
    <source>
        <dbReference type="ARBA" id="ARBA00006706"/>
    </source>
</evidence>
<proteinExistence type="inferred from homology"/>
<dbReference type="GO" id="GO:0004659">
    <property type="term" value="F:prenyltransferase activity"/>
    <property type="evidence" value="ECO:0007669"/>
    <property type="project" value="InterPro"/>
</dbReference>
<comment type="similarity">
    <text evidence="2 6">Belongs to the FPP/GGPP synthase family.</text>
</comment>
<dbReference type="Gene3D" id="1.10.600.10">
    <property type="entry name" value="Farnesyl Diphosphate Synthase"/>
    <property type="match status" value="1"/>
</dbReference>
<dbReference type="STRING" id="1498499.EP47_10500"/>
<dbReference type="OrthoDB" id="9805316at2"/>
<dbReference type="Proteomes" id="UP000054422">
    <property type="component" value="Unassembled WGS sequence"/>
</dbReference>
<dbReference type="EMBL" id="JNCF01000050">
    <property type="protein sequence ID" value="KGP62637.1"/>
    <property type="molecule type" value="Genomic_DNA"/>
</dbReference>
<keyword evidence="4" id="KW-0479">Metal-binding</keyword>